<reference evidence="2" key="1">
    <citation type="submission" date="2023-10" db="EMBL/GenBank/DDBJ databases">
        <title>Genome assembly of Pristionchus species.</title>
        <authorList>
            <person name="Yoshida K."/>
            <person name="Sommer R.J."/>
        </authorList>
    </citation>
    <scope>NUCLEOTIDE SEQUENCE</scope>
    <source>
        <strain evidence="2">RS0144</strain>
    </source>
</reference>
<feature type="non-terminal residue" evidence="2">
    <location>
        <position position="1"/>
    </location>
</feature>
<feature type="compositionally biased region" description="Basic and acidic residues" evidence="1">
    <location>
        <begin position="21"/>
        <end position="32"/>
    </location>
</feature>
<feature type="compositionally biased region" description="Basic and acidic residues" evidence="1">
    <location>
        <begin position="41"/>
        <end position="65"/>
    </location>
</feature>
<keyword evidence="3" id="KW-1185">Reference proteome</keyword>
<dbReference type="Proteomes" id="UP001432027">
    <property type="component" value="Unassembled WGS sequence"/>
</dbReference>
<feature type="region of interest" description="Disordered" evidence="1">
    <location>
        <begin position="97"/>
        <end position="119"/>
    </location>
</feature>
<evidence type="ECO:0000256" key="1">
    <source>
        <dbReference type="SAM" id="MobiDB-lite"/>
    </source>
</evidence>
<evidence type="ECO:0000313" key="3">
    <source>
        <dbReference type="Proteomes" id="UP001432027"/>
    </source>
</evidence>
<proteinExistence type="predicted"/>
<sequence length="119" mass="12991">VAGANVEGPLISVAKKGAHPERFVRGTLEPRYHSATPPSDSSKDCPRRSHPGDGRHSCIRHEPRQSRSVCAEGACGWHTSGDRGNGYHGRKRCLNAPLHPTSHEGRPMHHRTGTTRCDC</sequence>
<evidence type="ECO:0000313" key="2">
    <source>
        <dbReference type="EMBL" id="GMS90357.1"/>
    </source>
</evidence>
<organism evidence="2 3">
    <name type="scientific">Pristionchus entomophagus</name>
    <dbReference type="NCBI Taxonomy" id="358040"/>
    <lineage>
        <taxon>Eukaryota</taxon>
        <taxon>Metazoa</taxon>
        <taxon>Ecdysozoa</taxon>
        <taxon>Nematoda</taxon>
        <taxon>Chromadorea</taxon>
        <taxon>Rhabditida</taxon>
        <taxon>Rhabditina</taxon>
        <taxon>Diplogasteromorpha</taxon>
        <taxon>Diplogasteroidea</taxon>
        <taxon>Neodiplogasteridae</taxon>
        <taxon>Pristionchus</taxon>
    </lineage>
</organism>
<gene>
    <name evidence="2" type="ORF">PENTCL1PPCAC_12532</name>
</gene>
<comment type="caution">
    <text evidence="2">The sequence shown here is derived from an EMBL/GenBank/DDBJ whole genome shotgun (WGS) entry which is preliminary data.</text>
</comment>
<dbReference type="EMBL" id="BTSX01000003">
    <property type="protein sequence ID" value="GMS90357.1"/>
    <property type="molecule type" value="Genomic_DNA"/>
</dbReference>
<accession>A0AAV5T452</accession>
<feature type="region of interest" description="Disordered" evidence="1">
    <location>
        <begin position="21"/>
        <end position="65"/>
    </location>
</feature>
<dbReference type="AlphaFoldDB" id="A0AAV5T452"/>
<protein>
    <submittedName>
        <fullName evidence="2">Uncharacterized protein</fullName>
    </submittedName>
</protein>
<name>A0AAV5T452_9BILA</name>